<dbReference type="InterPro" id="IPR015807">
    <property type="entry name" value="His-tRNA-ligase"/>
</dbReference>
<dbReference type="InterPro" id="IPR045864">
    <property type="entry name" value="aa-tRNA-synth_II/BPL/LPL"/>
</dbReference>
<comment type="subcellular location">
    <subcellularLocation>
        <location evidence="9">Cytoplasm</location>
    </subcellularLocation>
</comment>
<evidence type="ECO:0000313" key="11">
    <source>
        <dbReference type="EMBL" id="GAA4450849.1"/>
    </source>
</evidence>
<dbReference type="CDD" id="cd00859">
    <property type="entry name" value="HisRS_anticodon"/>
    <property type="match status" value="1"/>
</dbReference>
<dbReference type="InterPro" id="IPR004154">
    <property type="entry name" value="Anticodon-bd"/>
</dbReference>
<dbReference type="PROSITE" id="PS50862">
    <property type="entry name" value="AA_TRNA_LIGASE_II"/>
    <property type="match status" value="1"/>
</dbReference>
<gene>
    <name evidence="9 11" type="primary">hisS</name>
    <name evidence="11" type="ORF">GCM10023092_07450</name>
</gene>
<keyword evidence="6 9" id="KW-0648">Protein biosynthesis</keyword>
<dbReference type="NCBIfam" id="TIGR00442">
    <property type="entry name" value="hisS"/>
    <property type="match status" value="1"/>
</dbReference>
<dbReference type="RefSeq" id="WP_344822818.1">
    <property type="nucleotide sequence ID" value="NZ_BAABEZ010000004.1"/>
</dbReference>
<proteinExistence type="inferred from homology"/>
<keyword evidence="9" id="KW-0963">Cytoplasm</keyword>
<dbReference type="PANTHER" id="PTHR11476:SF7">
    <property type="entry name" value="HISTIDINE--TRNA LIGASE"/>
    <property type="match status" value="1"/>
</dbReference>
<dbReference type="EC" id="6.1.1.21" evidence="9"/>
<dbReference type="CDD" id="cd00773">
    <property type="entry name" value="HisRS-like_core"/>
    <property type="match status" value="1"/>
</dbReference>
<dbReference type="EMBL" id="BAABEZ010000004">
    <property type="protein sequence ID" value="GAA4450849.1"/>
    <property type="molecule type" value="Genomic_DNA"/>
</dbReference>
<dbReference type="Pfam" id="PF13393">
    <property type="entry name" value="tRNA-synt_His"/>
    <property type="match status" value="1"/>
</dbReference>
<dbReference type="SUPFAM" id="SSF55681">
    <property type="entry name" value="Class II aaRS and biotin synthetases"/>
    <property type="match status" value="1"/>
</dbReference>
<sequence>MSKPSIPQGTRDLSPEVVRKRQFLLQTLRSIFETCGFQPIETPAMENLSTLMGKYGDEGDRLIFKILNNGLQEPSKQEKTRAALEQVLLGKNDTNLTERALRYDLTIPFARYVVMHQNEIQFPFRRYQMQPVWRADRPQKGRYREFWQCDCDIVGSNSLINEAELLAIYREAFAKLAIPDIVVRLNSRKILTGIAQYCGAEEKLVDITTAIDKLDKIGHAGVQKELSERGLSDEQIGDISELIGLSSLDAMEQAFEKKQISTGMAGIGELRNTLNYHEQLQQVSWTNSKVEIDFTLARGLSYYTGVIVEVICANDRVQMGSIGGGGRYDDLTGLFGLKNLSGVGVSFGIDRIYDVMEQLQLFPETLNVGTQVIVINNGGTNEIYALSLLNHLRVQGISSEIYTDNAKFDKQMKYAFNRGIPYVVIAEDEEQHTGTIRVKQFGGDGQERMTIDALVARLK</sequence>
<evidence type="ECO:0000256" key="9">
    <source>
        <dbReference type="HAMAP-Rule" id="MF_00127"/>
    </source>
</evidence>
<protein>
    <recommendedName>
        <fullName evidence="9">Histidine--tRNA ligase</fullName>
        <ecNumber evidence="9">6.1.1.21</ecNumber>
    </recommendedName>
    <alternativeName>
        <fullName evidence="9">Histidyl-tRNA synthetase</fullName>
        <shortName evidence="9">HisRS</shortName>
    </alternativeName>
</protein>
<dbReference type="InterPro" id="IPR006195">
    <property type="entry name" value="aa-tRNA-synth_II"/>
</dbReference>
<evidence type="ECO:0000313" key="12">
    <source>
        <dbReference type="Proteomes" id="UP001501410"/>
    </source>
</evidence>
<accession>A0ABP8MKB8</accession>
<dbReference type="Proteomes" id="UP001501410">
    <property type="component" value="Unassembled WGS sequence"/>
</dbReference>
<reference evidence="12" key="1">
    <citation type="journal article" date="2019" name="Int. J. Syst. Evol. Microbiol.">
        <title>The Global Catalogue of Microorganisms (GCM) 10K type strain sequencing project: providing services to taxonomists for standard genome sequencing and annotation.</title>
        <authorList>
            <consortium name="The Broad Institute Genomics Platform"/>
            <consortium name="The Broad Institute Genome Sequencing Center for Infectious Disease"/>
            <person name="Wu L."/>
            <person name="Ma J."/>
        </authorList>
    </citation>
    <scope>NUCLEOTIDE SEQUENCE [LARGE SCALE GENOMIC DNA]</scope>
    <source>
        <strain evidence="12">JCM 31921</strain>
    </source>
</reference>
<keyword evidence="5 9" id="KW-0067">ATP-binding</keyword>
<comment type="caution">
    <text evidence="11">The sequence shown here is derived from an EMBL/GenBank/DDBJ whole genome shotgun (WGS) entry which is preliminary data.</text>
</comment>
<dbReference type="Pfam" id="PF03129">
    <property type="entry name" value="HGTP_anticodon"/>
    <property type="match status" value="1"/>
</dbReference>
<dbReference type="GO" id="GO:0016874">
    <property type="term" value="F:ligase activity"/>
    <property type="evidence" value="ECO:0007669"/>
    <property type="project" value="UniProtKB-KW"/>
</dbReference>
<keyword evidence="12" id="KW-1185">Reference proteome</keyword>
<comment type="catalytic activity">
    <reaction evidence="8 9">
        <text>tRNA(His) + L-histidine + ATP = L-histidyl-tRNA(His) + AMP + diphosphate + H(+)</text>
        <dbReference type="Rhea" id="RHEA:17313"/>
        <dbReference type="Rhea" id="RHEA-COMP:9665"/>
        <dbReference type="Rhea" id="RHEA-COMP:9689"/>
        <dbReference type="ChEBI" id="CHEBI:15378"/>
        <dbReference type="ChEBI" id="CHEBI:30616"/>
        <dbReference type="ChEBI" id="CHEBI:33019"/>
        <dbReference type="ChEBI" id="CHEBI:57595"/>
        <dbReference type="ChEBI" id="CHEBI:78442"/>
        <dbReference type="ChEBI" id="CHEBI:78527"/>
        <dbReference type="ChEBI" id="CHEBI:456215"/>
        <dbReference type="EC" id="6.1.1.21"/>
    </reaction>
</comment>
<dbReference type="InterPro" id="IPR041715">
    <property type="entry name" value="HisRS-like_core"/>
</dbReference>
<dbReference type="Gene3D" id="3.30.930.10">
    <property type="entry name" value="Bira Bifunctional Protein, Domain 2"/>
    <property type="match status" value="1"/>
</dbReference>
<dbReference type="HAMAP" id="MF_00127">
    <property type="entry name" value="His_tRNA_synth"/>
    <property type="match status" value="1"/>
</dbReference>
<dbReference type="SUPFAM" id="SSF52954">
    <property type="entry name" value="Class II aaRS ABD-related"/>
    <property type="match status" value="1"/>
</dbReference>
<keyword evidence="3 9" id="KW-0436">Ligase</keyword>
<evidence type="ECO:0000256" key="6">
    <source>
        <dbReference type="ARBA" id="ARBA00022917"/>
    </source>
</evidence>
<evidence type="ECO:0000256" key="5">
    <source>
        <dbReference type="ARBA" id="ARBA00022840"/>
    </source>
</evidence>
<organism evidence="11 12">
    <name type="scientific">Rurimicrobium arvi</name>
    <dbReference type="NCBI Taxonomy" id="2049916"/>
    <lineage>
        <taxon>Bacteria</taxon>
        <taxon>Pseudomonadati</taxon>
        <taxon>Bacteroidota</taxon>
        <taxon>Chitinophagia</taxon>
        <taxon>Chitinophagales</taxon>
        <taxon>Chitinophagaceae</taxon>
        <taxon>Rurimicrobium</taxon>
    </lineage>
</organism>
<evidence type="ECO:0000256" key="7">
    <source>
        <dbReference type="ARBA" id="ARBA00023146"/>
    </source>
</evidence>
<dbReference type="InterPro" id="IPR036621">
    <property type="entry name" value="Anticodon-bd_dom_sf"/>
</dbReference>
<comment type="similarity">
    <text evidence="1 9">Belongs to the class-II aminoacyl-tRNA synthetase family.</text>
</comment>
<evidence type="ECO:0000256" key="3">
    <source>
        <dbReference type="ARBA" id="ARBA00022598"/>
    </source>
</evidence>
<evidence type="ECO:0000256" key="8">
    <source>
        <dbReference type="ARBA" id="ARBA00047639"/>
    </source>
</evidence>
<comment type="subunit">
    <text evidence="2 9">Homodimer.</text>
</comment>
<evidence type="ECO:0000259" key="10">
    <source>
        <dbReference type="PROSITE" id="PS50862"/>
    </source>
</evidence>
<dbReference type="InterPro" id="IPR004516">
    <property type="entry name" value="HisRS/HisZ"/>
</dbReference>
<dbReference type="PIRSF" id="PIRSF001549">
    <property type="entry name" value="His-tRNA_synth"/>
    <property type="match status" value="1"/>
</dbReference>
<dbReference type="Gene3D" id="3.40.50.800">
    <property type="entry name" value="Anticodon-binding domain"/>
    <property type="match status" value="1"/>
</dbReference>
<evidence type="ECO:0000256" key="1">
    <source>
        <dbReference type="ARBA" id="ARBA00008226"/>
    </source>
</evidence>
<evidence type="ECO:0000256" key="2">
    <source>
        <dbReference type="ARBA" id="ARBA00011738"/>
    </source>
</evidence>
<dbReference type="PANTHER" id="PTHR11476">
    <property type="entry name" value="HISTIDYL-TRNA SYNTHETASE"/>
    <property type="match status" value="1"/>
</dbReference>
<keyword evidence="4 9" id="KW-0547">Nucleotide-binding</keyword>
<keyword evidence="7 9" id="KW-0030">Aminoacyl-tRNA synthetase</keyword>
<feature type="domain" description="Aminoacyl-transfer RNA synthetases class-II family profile" evidence="10">
    <location>
        <begin position="1"/>
        <end position="352"/>
    </location>
</feature>
<name>A0ABP8MKB8_9BACT</name>
<dbReference type="InterPro" id="IPR033656">
    <property type="entry name" value="HisRS_anticodon"/>
</dbReference>
<evidence type="ECO:0000256" key="4">
    <source>
        <dbReference type="ARBA" id="ARBA00022741"/>
    </source>
</evidence>